<evidence type="ECO:0000313" key="7">
    <source>
        <dbReference type="EMBL" id="CUP90693.1"/>
    </source>
</evidence>
<organism evidence="7 11">
    <name type="scientific">Parabacteroides distasonis</name>
    <dbReference type="NCBI Taxonomy" id="823"/>
    <lineage>
        <taxon>Bacteria</taxon>
        <taxon>Pseudomonadati</taxon>
        <taxon>Bacteroidota</taxon>
        <taxon>Bacteroidia</taxon>
        <taxon>Bacteroidales</taxon>
        <taxon>Tannerellaceae</taxon>
        <taxon>Parabacteroides</taxon>
    </lineage>
</organism>
<dbReference type="EMBL" id="WKMX01000026">
    <property type="protein sequence ID" value="MRZ08623.1"/>
    <property type="molecule type" value="Genomic_DNA"/>
</dbReference>
<dbReference type="PANTHER" id="PTHR43133:SF46">
    <property type="entry name" value="RNA POLYMERASE SIGMA-70 FACTOR ECF SUBFAMILY"/>
    <property type="match status" value="1"/>
</dbReference>
<dbReference type="NCBIfam" id="TIGR02985">
    <property type="entry name" value="Sig70_bacteroi1"/>
    <property type="match status" value="1"/>
</dbReference>
<feature type="domain" description="RNA polymerase sigma factor 70 region 4 type 2" evidence="6">
    <location>
        <begin position="126"/>
        <end position="176"/>
    </location>
</feature>
<evidence type="ECO:0000259" key="6">
    <source>
        <dbReference type="Pfam" id="PF08281"/>
    </source>
</evidence>
<dbReference type="Proteomes" id="UP000095332">
    <property type="component" value="Unassembled WGS sequence"/>
</dbReference>
<dbReference type="SUPFAM" id="SSF88946">
    <property type="entry name" value="Sigma2 domain of RNA polymerase sigma factors"/>
    <property type="match status" value="1"/>
</dbReference>
<evidence type="ECO:0000256" key="2">
    <source>
        <dbReference type="ARBA" id="ARBA00023015"/>
    </source>
</evidence>
<dbReference type="Proteomes" id="UP000471216">
    <property type="component" value="Unassembled WGS sequence"/>
</dbReference>
<evidence type="ECO:0000313" key="9">
    <source>
        <dbReference type="EMBL" id="MRY83887.1"/>
    </source>
</evidence>
<evidence type="ECO:0000256" key="1">
    <source>
        <dbReference type="ARBA" id="ARBA00010641"/>
    </source>
</evidence>
<dbReference type="SUPFAM" id="SSF88659">
    <property type="entry name" value="Sigma3 and sigma4 domains of RNA polymerase sigma factors"/>
    <property type="match status" value="1"/>
</dbReference>
<evidence type="ECO:0000313" key="11">
    <source>
        <dbReference type="Proteomes" id="UP000095332"/>
    </source>
</evidence>
<keyword evidence="4" id="KW-0804">Transcription</keyword>
<dbReference type="EMBL" id="CZBM01000002">
    <property type="protein sequence ID" value="CUP90693.1"/>
    <property type="molecule type" value="Genomic_DNA"/>
</dbReference>
<keyword evidence="3" id="KW-0731">Sigma factor</keyword>
<dbReference type="Gene3D" id="1.10.10.10">
    <property type="entry name" value="Winged helix-like DNA-binding domain superfamily/Winged helix DNA-binding domain"/>
    <property type="match status" value="1"/>
</dbReference>
<evidence type="ECO:0000259" key="5">
    <source>
        <dbReference type="Pfam" id="PF04542"/>
    </source>
</evidence>
<dbReference type="Proteomes" id="UP000450599">
    <property type="component" value="Unassembled WGS sequence"/>
</dbReference>
<dbReference type="EMBL" id="WKMW01000004">
    <property type="protein sequence ID" value="MRY83887.1"/>
    <property type="molecule type" value="Genomic_DNA"/>
</dbReference>
<dbReference type="InterPro" id="IPR007627">
    <property type="entry name" value="RNA_pol_sigma70_r2"/>
</dbReference>
<comment type="similarity">
    <text evidence="1">Belongs to the sigma-70 factor family. ECF subfamily.</text>
</comment>
<proteinExistence type="inferred from homology"/>
<evidence type="ECO:0000313" key="14">
    <source>
        <dbReference type="Proteomes" id="UP000471216"/>
    </source>
</evidence>
<keyword evidence="2" id="KW-0805">Transcription regulation</keyword>
<feature type="domain" description="RNA polymerase sigma-70 region 2" evidence="5">
    <location>
        <begin position="27"/>
        <end position="91"/>
    </location>
</feature>
<dbReference type="GO" id="GO:0016987">
    <property type="term" value="F:sigma factor activity"/>
    <property type="evidence" value="ECO:0007669"/>
    <property type="project" value="UniProtKB-KW"/>
</dbReference>
<dbReference type="AlphaFoldDB" id="A0A174RYN2"/>
<gene>
    <name evidence="7" type="ORF">ERS852560_00945</name>
    <name evidence="10" type="ORF">GKD54_20965</name>
    <name evidence="9" type="ORF">GKD58_06420</name>
    <name evidence="8" type="ORF">GKD59_19970</name>
</gene>
<evidence type="ECO:0000256" key="3">
    <source>
        <dbReference type="ARBA" id="ARBA00023082"/>
    </source>
</evidence>
<reference evidence="12 13" key="2">
    <citation type="journal article" date="2019" name="Nat. Med.">
        <title>A library of human gut bacterial isolates paired with longitudinal multiomics data enables mechanistic microbiome research.</title>
        <authorList>
            <person name="Poyet M."/>
            <person name="Groussin M."/>
            <person name="Gibbons S.M."/>
            <person name="Avila-Pacheco J."/>
            <person name="Jiang X."/>
            <person name="Kearney S.M."/>
            <person name="Perrotta A.R."/>
            <person name="Berdy B."/>
            <person name="Zhao S."/>
            <person name="Lieberman T.D."/>
            <person name="Swanson P.K."/>
            <person name="Smith M."/>
            <person name="Roesemann S."/>
            <person name="Alexander J.E."/>
            <person name="Rich S.A."/>
            <person name="Livny J."/>
            <person name="Vlamakis H."/>
            <person name="Clish C."/>
            <person name="Bullock K."/>
            <person name="Deik A."/>
            <person name="Scott J."/>
            <person name="Pierce K.A."/>
            <person name="Xavier R.J."/>
            <person name="Alm E.J."/>
        </authorList>
    </citation>
    <scope>NUCLEOTIDE SEQUENCE [LARGE SCALE GENOMIC DNA]</scope>
    <source>
        <strain evidence="10 14">BIOML-A10</strain>
        <strain evidence="9 12">BIOML-A11</strain>
        <strain evidence="8 13">BIOML-A41</strain>
    </source>
</reference>
<evidence type="ECO:0000313" key="10">
    <source>
        <dbReference type="EMBL" id="MRZ08623.1"/>
    </source>
</evidence>
<dbReference type="InterPro" id="IPR013249">
    <property type="entry name" value="RNA_pol_sigma70_r4_t2"/>
</dbReference>
<evidence type="ECO:0000313" key="8">
    <source>
        <dbReference type="EMBL" id="MRY60130.1"/>
    </source>
</evidence>
<dbReference type="Gene3D" id="1.10.1740.10">
    <property type="match status" value="1"/>
</dbReference>
<dbReference type="PANTHER" id="PTHR43133">
    <property type="entry name" value="RNA POLYMERASE ECF-TYPE SIGMA FACTO"/>
    <property type="match status" value="1"/>
</dbReference>
<reference evidence="7 11" key="1">
    <citation type="submission" date="2015-09" db="EMBL/GenBank/DDBJ databases">
        <authorList>
            <consortium name="Pathogen Informatics"/>
        </authorList>
    </citation>
    <scope>NUCLEOTIDE SEQUENCE [LARGE SCALE GENOMIC DNA]</scope>
    <source>
        <strain evidence="7 11">2789STDY5834948</strain>
    </source>
</reference>
<protein>
    <submittedName>
        <fullName evidence="7">RNA polymerase sigma factor</fullName>
    </submittedName>
    <submittedName>
        <fullName evidence="8">RNA polymerase sigma-70 factor</fullName>
    </submittedName>
</protein>
<dbReference type="InterPro" id="IPR036388">
    <property type="entry name" value="WH-like_DNA-bd_sf"/>
</dbReference>
<dbReference type="EMBL" id="WKLT01000025">
    <property type="protein sequence ID" value="MRY60130.1"/>
    <property type="molecule type" value="Genomic_DNA"/>
</dbReference>
<sequence>MKVSKQNIKNLLSSVSSDGRGAFERFYNLYYDQVFRFAYYCLGEKEACKEVVSDVFFSIWKSKARLKEIDNIDTYLYITVRNEALRHISRSNSVNKIQMDQLYSFEPEEEATPEGMLESQEMRELFNLAIDELPEKCRLIFLMIREEGLSTKGVAKILSIQESTVRVQMKIAVEKLIKRLKSDFPDISFVFILISIFQ</sequence>
<evidence type="ECO:0000313" key="12">
    <source>
        <dbReference type="Proteomes" id="UP000450599"/>
    </source>
</evidence>
<dbReference type="Pfam" id="PF08281">
    <property type="entry name" value="Sigma70_r4_2"/>
    <property type="match status" value="1"/>
</dbReference>
<name>A0A174RYN2_PARDI</name>
<dbReference type="GO" id="GO:0003677">
    <property type="term" value="F:DNA binding"/>
    <property type="evidence" value="ECO:0007669"/>
    <property type="project" value="InterPro"/>
</dbReference>
<dbReference type="RefSeq" id="WP_048928186.1">
    <property type="nucleotide sequence ID" value="NZ_AP019729.1"/>
</dbReference>
<evidence type="ECO:0000313" key="13">
    <source>
        <dbReference type="Proteomes" id="UP000463337"/>
    </source>
</evidence>
<dbReference type="Pfam" id="PF04542">
    <property type="entry name" value="Sigma70_r2"/>
    <property type="match status" value="1"/>
</dbReference>
<dbReference type="GO" id="GO:0006352">
    <property type="term" value="P:DNA-templated transcription initiation"/>
    <property type="evidence" value="ECO:0007669"/>
    <property type="project" value="InterPro"/>
</dbReference>
<dbReference type="Proteomes" id="UP000463337">
    <property type="component" value="Unassembled WGS sequence"/>
</dbReference>
<dbReference type="InterPro" id="IPR014284">
    <property type="entry name" value="RNA_pol_sigma-70_dom"/>
</dbReference>
<dbReference type="NCBIfam" id="TIGR02937">
    <property type="entry name" value="sigma70-ECF"/>
    <property type="match status" value="1"/>
</dbReference>
<dbReference type="InterPro" id="IPR013325">
    <property type="entry name" value="RNA_pol_sigma_r2"/>
</dbReference>
<evidence type="ECO:0000256" key="4">
    <source>
        <dbReference type="ARBA" id="ARBA00023163"/>
    </source>
</evidence>
<dbReference type="InterPro" id="IPR013324">
    <property type="entry name" value="RNA_pol_sigma_r3/r4-like"/>
</dbReference>
<dbReference type="InterPro" id="IPR014327">
    <property type="entry name" value="RNA_pol_sigma70_bacteroid"/>
</dbReference>
<dbReference type="InterPro" id="IPR039425">
    <property type="entry name" value="RNA_pol_sigma-70-like"/>
</dbReference>
<accession>A0A174RYN2</accession>